<reference evidence="7" key="1">
    <citation type="journal article" date="2020" name="mSystems">
        <title>Genome- and Community-Level Interaction Insights into Carbon Utilization and Element Cycling Functions of Hydrothermarchaeota in Hydrothermal Sediment.</title>
        <authorList>
            <person name="Zhou Z."/>
            <person name="Liu Y."/>
            <person name="Xu W."/>
            <person name="Pan J."/>
            <person name="Luo Z.H."/>
            <person name="Li M."/>
        </authorList>
    </citation>
    <scope>NUCLEOTIDE SEQUENCE [LARGE SCALE GENOMIC DNA]</scope>
    <source>
        <strain evidence="7">HyVt-102</strain>
    </source>
</reference>
<dbReference type="InterPro" id="IPR027417">
    <property type="entry name" value="P-loop_NTPase"/>
</dbReference>
<sequence length="486" mass="54665">MDRLNSIFKWIEHISQTLDFEKRIELVMEAAKELTDAEASSLLLLDKRFDELYFVCATGEAGKQVKNIRIPLGTGIAGFVAQNDEVVIVNDTSKDSRFFKGVDEKTGFKTRSILALPLKIGGNITGVVEVLNKRKGGFTDEDVSILQRLVVYAASAIEEARILDRVLTSVETLKEEIERYARPVWKSAGFNNVINQAEMVAKTDSIVLLLGESGTGKEVIARYIHSLSPRSNGPFIPVNCAAIPENLFESELFGYEKGAFTGAVKSRKGYLERADGGTLLLDEITEIPVTIQQKLLRFIETKTFEKLGGEKTLKADIRIIAATNRRVEELVKSGDFRKDLYYRLNVFPIEIPPLRDRPDDIEPLTHHFIRMISDEIKKKVTGITREALKKLKSYSWPGNARELRNVIERAIIISKGETITEKEIILPDEGLMEEEGLVPLDEAVKNFKKKYIKKVLASSKNQKEASKILGIQYSYLSKLIKELGLK</sequence>
<dbReference type="FunFam" id="3.40.50.300:FF:000006">
    <property type="entry name" value="DNA-binding transcriptional regulator NtrC"/>
    <property type="match status" value="1"/>
</dbReference>
<evidence type="ECO:0000313" key="7">
    <source>
        <dbReference type="EMBL" id="HDI83916.1"/>
    </source>
</evidence>
<dbReference type="Pfam" id="PF00158">
    <property type="entry name" value="Sigma54_activat"/>
    <property type="match status" value="1"/>
</dbReference>
<evidence type="ECO:0000256" key="1">
    <source>
        <dbReference type="ARBA" id="ARBA00022741"/>
    </source>
</evidence>
<dbReference type="Gene3D" id="3.30.450.40">
    <property type="match status" value="1"/>
</dbReference>
<dbReference type="SMART" id="SM00065">
    <property type="entry name" value="GAF"/>
    <property type="match status" value="1"/>
</dbReference>
<keyword evidence="1" id="KW-0547">Nucleotide-binding</keyword>
<dbReference type="AlphaFoldDB" id="A0A7C0VBT1"/>
<dbReference type="SMART" id="SM00382">
    <property type="entry name" value="AAA"/>
    <property type="match status" value="1"/>
</dbReference>
<dbReference type="InterPro" id="IPR002078">
    <property type="entry name" value="Sigma_54_int"/>
</dbReference>
<dbReference type="Gene3D" id="3.40.50.300">
    <property type="entry name" value="P-loop containing nucleotide triphosphate hydrolases"/>
    <property type="match status" value="1"/>
</dbReference>
<dbReference type="SUPFAM" id="SSF52540">
    <property type="entry name" value="P-loop containing nucleoside triphosphate hydrolases"/>
    <property type="match status" value="1"/>
</dbReference>
<evidence type="ECO:0000256" key="3">
    <source>
        <dbReference type="ARBA" id="ARBA00023015"/>
    </source>
</evidence>
<dbReference type="Pfam" id="PF13185">
    <property type="entry name" value="GAF_2"/>
    <property type="match status" value="1"/>
</dbReference>
<dbReference type="Gene3D" id="1.10.10.60">
    <property type="entry name" value="Homeodomain-like"/>
    <property type="match status" value="1"/>
</dbReference>
<dbReference type="InterPro" id="IPR003018">
    <property type="entry name" value="GAF"/>
</dbReference>
<dbReference type="GO" id="GO:0006355">
    <property type="term" value="P:regulation of DNA-templated transcription"/>
    <property type="evidence" value="ECO:0007669"/>
    <property type="project" value="InterPro"/>
</dbReference>
<dbReference type="InterPro" id="IPR029016">
    <property type="entry name" value="GAF-like_dom_sf"/>
</dbReference>
<evidence type="ECO:0000256" key="2">
    <source>
        <dbReference type="ARBA" id="ARBA00022840"/>
    </source>
</evidence>
<dbReference type="PANTHER" id="PTHR32071">
    <property type="entry name" value="TRANSCRIPTIONAL REGULATORY PROTEIN"/>
    <property type="match status" value="1"/>
</dbReference>
<feature type="domain" description="Sigma-54 factor interaction" evidence="6">
    <location>
        <begin position="183"/>
        <end position="412"/>
    </location>
</feature>
<dbReference type="GO" id="GO:0003677">
    <property type="term" value="F:DNA binding"/>
    <property type="evidence" value="ECO:0007669"/>
    <property type="project" value="UniProtKB-KW"/>
</dbReference>
<dbReference type="PROSITE" id="PS00676">
    <property type="entry name" value="SIGMA54_INTERACT_2"/>
    <property type="match status" value="1"/>
</dbReference>
<dbReference type="PROSITE" id="PS50045">
    <property type="entry name" value="SIGMA54_INTERACT_4"/>
    <property type="match status" value="1"/>
</dbReference>
<dbReference type="GO" id="GO:0005524">
    <property type="term" value="F:ATP binding"/>
    <property type="evidence" value="ECO:0007669"/>
    <property type="project" value="UniProtKB-KW"/>
</dbReference>
<keyword evidence="5" id="KW-0804">Transcription</keyword>
<accession>A0A7C0VBT1</accession>
<comment type="caution">
    <text evidence="7">The sequence shown here is derived from an EMBL/GenBank/DDBJ whole genome shotgun (WGS) entry which is preliminary data.</text>
</comment>
<name>A0A7C0VBT1_UNCW3</name>
<dbReference type="CDD" id="cd00009">
    <property type="entry name" value="AAA"/>
    <property type="match status" value="1"/>
</dbReference>
<proteinExistence type="predicted"/>
<dbReference type="InterPro" id="IPR025662">
    <property type="entry name" value="Sigma_54_int_dom_ATP-bd_1"/>
</dbReference>
<dbReference type="Pfam" id="PF25601">
    <property type="entry name" value="AAA_lid_14"/>
    <property type="match status" value="1"/>
</dbReference>
<dbReference type="SUPFAM" id="SSF55781">
    <property type="entry name" value="GAF domain-like"/>
    <property type="match status" value="1"/>
</dbReference>
<dbReference type="InterPro" id="IPR003593">
    <property type="entry name" value="AAA+_ATPase"/>
</dbReference>
<dbReference type="InterPro" id="IPR058031">
    <property type="entry name" value="AAA_lid_NorR"/>
</dbReference>
<evidence type="ECO:0000256" key="5">
    <source>
        <dbReference type="ARBA" id="ARBA00023163"/>
    </source>
</evidence>
<evidence type="ECO:0000259" key="6">
    <source>
        <dbReference type="PROSITE" id="PS50045"/>
    </source>
</evidence>
<protein>
    <submittedName>
        <fullName evidence="7">Sigma-54-dependent Fis family transcriptional regulator</fullName>
    </submittedName>
</protein>
<dbReference type="InterPro" id="IPR009057">
    <property type="entry name" value="Homeodomain-like_sf"/>
</dbReference>
<organism evidence="7">
    <name type="scientific">candidate division WOR-3 bacterium</name>
    <dbReference type="NCBI Taxonomy" id="2052148"/>
    <lineage>
        <taxon>Bacteria</taxon>
        <taxon>Bacteria division WOR-3</taxon>
    </lineage>
</organism>
<dbReference type="PROSITE" id="PS00675">
    <property type="entry name" value="SIGMA54_INTERACT_1"/>
    <property type="match status" value="1"/>
</dbReference>
<keyword evidence="2" id="KW-0067">ATP-binding</keyword>
<gene>
    <name evidence="7" type="ORF">ENF18_09030</name>
</gene>
<evidence type="ECO:0000256" key="4">
    <source>
        <dbReference type="ARBA" id="ARBA00023125"/>
    </source>
</evidence>
<keyword evidence="4" id="KW-0238">DNA-binding</keyword>
<keyword evidence="3" id="KW-0805">Transcription regulation</keyword>
<dbReference type="EMBL" id="DQWE01000417">
    <property type="protein sequence ID" value="HDI83916.1"/>
    <property type="molecule type" value="Genomic_DNA"/>
</dbReference>
<dbReference type="Proteomes" id="UP000885847">
    <property type="component" value="Unassembled WGS sequence"/>
</dbReference>
<dbReference type="Gene3D" id="1.10.8.60">
    <property type="match status" value="1"/>
</dbReference>
<dbReference type="SUPFAM" id="SSF46689">
    <property type="entry name" value="Homeodomain-like"/>
    <property type="match status" value="1"/>
</dbReference>
<dbReference type="InterPro" id="IPR025943">
    <property type="entry name" value="Sigma_54_int_dom_ATP-bd_2"/>
</dbReference>